<organism evidence="2 3">
    <name type="scientific">Natranaerobius trueperi</name>
    <dbReference type="NCBI Taxonomy" id="759412"/>
    <lineage>
        <taxon>Bacteria</taxon>
        <taxon>Bacillati</taxon>
        <taxon>Bacillota</taxon>
        <taxon>Clostridia</taxon>
        <taxon>Natranaerobiales</taxon>
        <taxon>Natranaerobiaceae</taxon>
        <taxon>Natranaerobius</taxon>
    </lineage>
</organism>
<feature type="domain" description="Transposase IS30-like HTH" evidence="1">
    <location>
        <begin position="12"/>
        <end position="55"/>
    </location>
</feature>
<dbReference type="OrthoDB" id="9776104at2"/>
<proteinExistence type="predicted"/>
<gene>
    <name evidence="2" type="ORF">CDO51_12700</name>
</gene>
<evidence type="ECO:0000313" key="3">
    <source>
        <dbReference type="Proteomes" id="UP000214588"/>
    </source>
</evidence>
<dbReference type="Pfam" id="PF13936">
    <property type="entry name" value="HTH_38"/>
    <property type="match status" value="1"/>
</dbReference>
<evidence type="ECO:0000259" key="1">
    <source>
        <dbReference type="Pfam" id="PF13936"/>
    </source>
</evidence>
<sequence length="63" mass="7292">MDYLNNIPTSRKNKHLNDFERGQIELLHKQGYSPYAIGKILNRAPNTIRNELKRGTVTQIKAL</sequence>
<dbReference type="AlphaFoldDB" id="A0A226BV00"/>
<name>A0A226BV00_9FIRM</name>
<dbReference type="Proteomes" id="UP000214588">
    <property type="component" value="Unassembled WGS sequence"/>
</dbReference>
<evidence type="ECO:0000313" key="2">
    <source>
        <dbReference type="EMBL" id="OWZ82701.1"/>
    </source>
</evidence>
<dbReference type="Gene3D" id="1.10.10.60">
    <property type="entry name" value="Homeodomain-like"/>
    <property type="match status" value="1"/>
</dbReference>
<feature type="non-terminal residue" evidence="2">
    <location>
        <position position="63"/>
    </location>
</feature>
<accession>A0A226BV00</accession>
<dbReference type="EMBL" id="NIQC01000049">
    <property type="protein sequence ID" value="OWZ82701.1"/>
    <property type="molecule type" value="Genomic_DNA"/>
</dbReference>
<protein>
    <submittedName>
        <fullName evidence="2">IS30 family transposase</fullName>
    </submittedName>
</protein>
<keyword evidence="3" id="KW-1185">Reference proteome</keyword>
<dbReference type="RefSeq" id="WP_143824737.1">
    <property type="nucleotide sequence ID" value="NZ_NIQC01000049.1"/>
</dbReference>
<dbReference type="InterPro" id="IPR025246">
    <property type="entry name" value="IS30-like_HTH"/>
</dbReference>
<comment type="caution">
    <text evidence="2">The sequence shown here is derived from an EMBL/GenBank/DDBJ whole genome shotgun (WGS) entry which is preliminary data.</text>
</comment>
<reference evidence="2 3" key="1">
    <citation type="submission" date="2017-06" db="EMBL/GenBank/DDBJ databases">
        <title>Draft Genome Sequence of Natranaerobius trueperi halophilic, alkalithermophilic bacteria from soda lakes.</title>
        <authorList>
            <person name="Zhao B."/>
        </authorList>
    </citation>
    <scope>NUCLEOTIDE SEQUENCE [LARGE SCALE GENOMIC DNA]</scope>
    <source>
        <strain evidence="2 3">DSM 18760</strain>
    </source>
</reference>